<dbReference type="Gene3D" id="3.40.50.720">
    <property type="entry name" value="NAD(P)-binding Rossmann-like Domain"/>
    <property type="match status" value="1"/>
</dbReference>
<evidence type="ECO:0000313" key="2">
    <source>
        <dbReference type="EMBL" id="MFC7274233.1"/>
    </source>
</evidence>
<feature type="domain" description="Enoyl reductase (ER)" evidence="1">
    <location>
        <begin position="10"/>
        <end position="287"/>
    </location>
</feature>
<dbReference type="RefSeq" id="WP_378965928.1">
    <property type="nucleotide sequence ID" value="NZ_JBHTBJ010000005.1"/>
</dbReference>
<dbReference type="InterPro" id="IPR013154">
    <property type="entry name" value="ADH-like_N"/>
</dbReference>
<organism evidence="2 3">
    <name type="scientific">Paractinoplanes rhizophilus</name>
    <dbReference type="NCBI Taxonomy" id="1416877"/>
    <lineage>
        <taxon>Bacteria</taxon>
        <taxon>Bacillati</taxon>
        <taxon>Actinomycetota</taxon>
        <taxon>Actinomycetes</taxon>
        <taxon>Micromonosporales</taxon>
        <taxon>Micromonosporaceae</taxon>
        <taxon>Paractinoplanes</taxon>
    </lineage>
</organism>
<protein>
    <submittedName>
        <fullName evidence="2">NADP-dependent oxidoreductase</fullName>
        <ecNumber evidence="2">1.-.-.-</ecNumber>
    </submittedName>
</protein>
<evidence type="ECO:0000259" key="1">
    <source>
        <dbReference type="SMART" id="SM00829"/>
    </source>
</evidence>
<proteinExistence type="predicted"/>
<dbReference type="EC" id="1.-.-.-" evidence="2"/>
<name>A0ABW2HM34_9ACTN</name>
<dbReference type="EMBL" id="JBHTBJ010000005">
    <property type="protein sequence ID" value="MFC7274233.1"/>
    <property type="molecule type" value="Genomic_DNA"/>
</dbReference>
<dbReference type="InterPro" id="IPR052733">
    <property type="entry name" value="Chloroplast_QOR"/>
</dbReference>
<dbReference type="SUPFAM" id="SSF51735">
    <property type="entry name" value="NAD(P)-binding Rossmann-fold domains"/>
    <property type="match status" value="1"/>
</dbReference>
<dbReference type="InterPro" id="IPR020843">
    <property type="entry name" value="ER"/>
</dbReference>
<dbReference type="PANTHER" id="PTHR44013">
    <property type="entry name" value="ZINC-TYPE ALCOHOL DEHYDROGENASE-LIKE PROTEIN C16A3.02C"/>
    <property type="match status" value="1"/>
</dbReference>
<dbReference type="PANTHER" id="PTHR44013:SF1">
    <property type="entry name" value="ZINC-TYPE ALCOHOL DEHYDROGENASE-LIKE PROTEIN C16A3.02C"/>
    <property type="match status" value="1"/>
</dbReference>
<dbReference type="Pfam" id="PF08240">
    <property type="entry name" value="ADH_N"/>
    <property type="match status" value="1"/>
</dbReference>
<sequence length="291" mass="29612">MKAIRFHEYGGPEVLREEEAERPSPAAGEVLIRVAGTTFNQVDAGLRGGYLREVFPLRLPHVPGIDVAGTIAESGPGVTGYAPGDPVVALLPMTATGATAEFVTAPADVVGPAPAGIPLADAAVLPAAALTAWQAIHEHGAVQPGQKVLVIGAGGAVGRFAVQFARLAGATVSGTATPRSAEAARSAGAELADRPEGAFDLVFVAARVDEATMAALAKLGPVLSITTPAVGGRNIYVRGDATQLGEIARLVDAGQVSVLVGDRRPFSETADVHRAAEKGELPGKVVLYPNS</sequence>
<dbReference type="GO" id="GO:0016491">
    <property type="term" value="F:oxidoreductase activity"/>
    <property type="evidence" value="ECO:0007669"/>
    <property type="project" value="UniProtKB-KW"/>
</dbReference>
<accession>A0ABW2HM34</accession>
<keyword evidence="3" id="KW-1185">Reference proteome</keyword>
<dbReference type="Pfam" id="PF13602">
    <property type="entry name" value="ADH_zinc_N_2"/>
    <property type="match status" value="1"/>
</dbReference>
<dbReference type="SUPFAM" id="SSF50129">
    <property type="entry name" value="GroES-like"/>
    <property type="match status" value="1"/>
</dbReference>
<comment type="caution">
    <text evidence="2">The sequence shown here is derived from an EMBL/GenBank/DDBJ whole genome shotgun (WGS) entry which is preliminary data.</text>
</comment>
<dbReference type="SMART" id="SM00829">
    <property type="entry name" value="PKS_ER"/>
    <property type="match status" value="1"/>
</dbReference>
<keyword evidence="2" id="KW-0560">Oxidoreductase</keyword>
<dbReference type="InterPro" id="IPR011032">
    <property type="entry name" value="GroES-like_sf"/>
</dbReference>
<gene>
    <name evidence="2" type="ORF">ACFQS1_09600</name>
</gene>
<dbReference type="Proteomes" id="UP001596548">
    <property type="component" value="Unassembled WGS sequence"/>
</dbReference>
<reference evidence="3" key="1">
    <citation type="journal article" date="2019" name="Int. J. Syst. Evol. Microbiol.">
        <title>The Global Catalogue of Microorganisms (GCM) 10K type strain sequencing project: providing services to taxonomists for standard genome sequencing and annotation.</title>
        <authorList>
            <consortium name="The Broad Institute Genomics Platform"/>
            <consortium name="The Broad Institute Genome Sequencing Center for Infectious Disease"/>
            <person name="Wu L."/>
            <person name="Ma J."/>
        </authorList>
    </citation>
    <scope>NUCLEOTIDE SEQUENCE [LARGE SCALE GENOMIC DNA]</scope>
    <source>
        <strain evidence="3">XZYJT-10</strain>
    </source>
</reference>
<dbReference type="InterPro" id="IPR036291">
    <property type="entry name" value="NAD(P)-bd_dom_sf"/>
</dbReference>
<evidence type="ECO:0000313" key="3">
    <source>
        <dbReference type="Proteomes" id="UP001596548"/>
    </source>
</evidence>
<dbReference type="Gene3D" id="3.90.180.10">
    <property type="entry name" value="Medium-chain alcohol dehydrogenases, catalytic domain"/>
    <property type="match status" value="1"/>
</dbReference>
<dbReference type="CDD" id="cd05289">
    <property type="entry name" value="MDR_like_2"/>
    <property type="match status" value="1"/>
</dbReference>